<dbReference type="OrthoDB" id="3617768at2"/>
<dbReference type="InterPro" id="IPR038025">
    <property type="entry name" value="CbeA_sf"/>
</dbReference>
<gene>
    <name evidence="1" type="ORF">EV186_1021137</name>
</gene>
<dbReference type="Gene3D" id="3.30.450.20">
    <property type="entry name" value="PAS domain"/>
    <property type="match status" value="1"/>
</dbReference>
<accession>A0A4R6SJZ1</accession>
<reference evidence="1 2" key="1">
    <citation type="submission" date="2019-03" db="EMBL/GenBank/DDBJ databases">
        <title>Genomic Encyclopedia of Type Strains, Phase IV (KMG-IV): sequencing the most valuable type-strain genomes for metagenomic binning, comparative biology and taxonomic classification.</title>
        <authorList>
            <person name="Goeker M."/>
        </authorList>
    </citation>
    <scope>NUCLEOTIDE SEQUENCE [LARGE SCALE GENOMIC DNA]</scope>
    <source>
        <strain evidence="1 2">DSM 45361</strain>
    </source>
</reference>
<organism evidence="1 2">
    <name type="scientific">Labedaea rhizosphaerae</name>
    <dbReference type="NCBI Taxonomy" id="598644"/>
    <lineage>
        <taxon>Bacteria</taxon>
        <taxon>Bacillati</taxon>
        <taxon>Actinomycetota</taxon>
        <taxon>Actinomycetes</taxon>
        <taxon>Pseudonocardiales</taxon>
        <taxon>Pseudonocardiaceae</taxon>
        <taxon>Labedaea</taxon>
    </lineage>
</organism>
<protein>
    <submittedName>
        <fullName evidence="1">Uncharacterized protein</fullName>
    </submittedName>
</protein>
<sequence>MTTEDTLAWGYQAGVPAGTTTAWGCRAIVDASGHLDVPPDRQSAVGPRTDALLDHLHHHVRGAWRERAAELLRNGVMNTRTATELVLYQDGVVMIKGNTKGSGGYLYVCAYLLTEEDEG</sequence>
<dbReference type="EMBL" id="SNXZ01000002">
    <property type="protein sequence ID" value="TDQ01269.1"/>
    <property type="molecule type" value="Genomic_DNA"/>
</dbReference>
<evidence type="ECO:0000313" key="2">
    <source>
        <dbReference type="Proteomes" id="UP000295444"/>
    </source>
</evidence>
<proteinExistence type="predicted"/>
<dbReference type="SUPFAM" id="SSF143737">
    <property type="entry name" value="YeeU-like"/>
    <property type="match status" value="1"/>
</dbReference>
<dbReference type="Proteomes" id="UP000295444">
    <property type="component" value="Unassembled WGS sequence"/>
</dbReference>
<evidence type="ECO:0000313" key="1">
    <source>
        <dbReference type="EMBL" id="TDQ01269.1"/>
    </source>
</evidence>
<dbReference type="AlphaFoldDB" id="A0A4R6SJZ1"/>
<keyword evidence="2" id="KW-1185">Reference proteome</keyword>
<name>A0A4R6SJZ1_LABRH</name>
<comment type="caution">
    <text evidence="1">The sequence shown here is derived from an EMBL/GenBank/DDBJ whole genome shotgun (WGS) entry which is preliminary data.</text>
</comment>
<dbReference type="RefSeq" id="WP_133849865.1">
    <property type="nucleotide sequence ID" value="NZ_SNXZ01000002.1"/>
</dbReference>